<dbReference type="RefSeq" id="WP_137816373.1">
    <property type="nucleotide sequence ID" value="NZ_BJFL01000042.1"/>
</dbReference>
<evidence type="ECO:0000313" key="3">
    <source>
        <dbReference type="EMBL" id="GDY33427.1"/>
    </source>
</evidence>
<dbReference type="EMBL" id="BJFL01000042">
    <property type="protein sequence ID" value="GDY33427.1"/>
    <property type="molecule type" value="Genomic_DNA"/>
</dbReference>
<keyword evidence="1" id="KW-0472">Membrane</keyword>
<feature type="transmembrane region" description="Helical" evidence="1">
    <location>
        <begin position="103"/>
        <end position="125"/>
    </location>
</feature>
<evidence type="ECO:0000256" key="1">
    <source>
        <dbReference type="SAM" id="Phobius"/>
    </source>
</evidence>
<feature type="transmembrane region" description="Helical" evidence="1">
    <location>
        <begin position="76"/>
        <end position="97"/>
    </location>
</feature>
<feature type="transmembrane region" description="Helical" evidence="1">
    <location>
        <begin position="43"/>
        <end position="64"/>
    </location>
</feature>
<organism evidence="3 4">
    <name type="scientific">Gandjariella thermophila</name>
    <dbReference type="NCBI Taxonomy" id="1931992"/>
    <lineage>
        <taxon>Bacteria</taxon>
        <taxon>Bacillati</taxon>
        <taxon>Actinomycetota</taxon>
        <taxon>Actinomycetes</taxon>
        <taxon>Pseudonocardiales</taxon>
        <taxon>Pseudonocardiaceae</taxon>
        <taxon>Gandjariella</taxon>
    </lineage>
</organism>
<sequence>MSAGAARSRLVGVDATRGVALLGMIAVHSLYEQGPSGRPTLSFAVFGGRAAATFAVLAGVGIAFMTGRCRVRPRDAGPTAAALVTRALAIGAIGLALGVGTDAALGAVILPYYAIMFLLAVPLVFLPTPLVAALAVVVAGGTPVLSHVLFPHLPPPSLTNPTLGSLLHQPLALLSELSLTGEYPAVPWMAYLAAGIVVGRLNLARLRVALALLATGAVLAAGAAAASWLLLGRYGGLAHIWAAQPGSVLTAPETTEMLTLGGDGTTPTSTWWWLAVNAPHTSTPPDLVHTTGTAVSLLGALLALGHLTRPAVRRAVHIGLAPLSAAGSMTLTCYALHIEFINSDYDTYGAGTGYVLQVIALLLLGLAWRATAGRGPLESLVTTLARRARACAERAPRRTTPAGSDAVEAGGALTAAGAPEGAAMTAERG</sequence>
<feature type="transmembrane region" description="Helical" evidence="1">
    <location>
        <begin position="287"/>
        <end position="304"/>
    </location>
</feature>
<gene>
    <name evidence="3" type="ORF">GTS_50600</name>
</gene>
<feature type="domain" description="Heparan-alpha-glucosaminide N-acetyltransferase catalytic" evidence="2">
    <location>
        <begin position="9"/>
        <end position="210"/>
    </location>
</feature>
<evidence type="ECO:0000259" key="2">
    <source>
        <dbReference type="Pfam" id="PF07786"/>
    </source>
</evidence>
<proteinExistence type="predicted"/>
<comment type="caution">
    <text evidence="3">The sequence shown here is derived from an EMBL/GenBank/DDBJ whole genome shotgun (WGS) entry which is preliminary data.</text>
</comment>
<accession>A0A4D4JHR8</accession>
<feature type="transmembrane region" description="Helical" evidence="1">
    <location>
        <begin position="210"/>
        <end position="231"/>
    </location>
</feature>
<name>A0A4D4JHR8_9PSEU</name>
<dbReference type="InterPro" id="IPR012429">
    <property type="entry name" value="HGSNAT_cat"/>
</dbReference>
<keyword evidence="1" id="KW-0812">Transmembrane</keyword>
<dbReference type="Proteomes" id="UP000298860">
    <property type="component" value="Unassembled WGS sequence"/>
</dbReference>
<protein>
    <recommendedName>
        <fullName evidence="2">Heparan-alpha-glucosaminide N-acetyltransferase catalytic domain-containing protein</fullName>
    </recommendedName>
</protein>
<evidence type="ECO:0000313" key="4">
    <source>
        <dbReference type="Proteomes" id="UP000298860"/>
    </source>
</evidence>
<keyword evidence="1" id="KW-1133">Transmembrane helix</keyword>
<feature type="transmembrane region" description="Helical" evidence="1">
    <location>
        <begin position="130"/>
        <end position="150"/>
    </location>
</feature>
<dbReference type="Pfam" id="PF07786">
    <property type="entry name" value="HGSNAT_cat"/>
    <property type="match status" value="1"/>
</dbReference>
<feature type="transmembrane region" description="Helical" evidence="1">
    <location>
        <begin position="12"/>
        <end position="31"/>
    </location>
</feature>
<feature type="transmembrane region" description="Helical" evidence="1">
    <location>
        <begin position="185"/>
        <end position="203"/>
    </location>
</feature>
<dbReference type="AlphaFoldDB" id="A0A4D4JHR8"/>
<reference evidence="4" key="1">
    <citation type="submission" date="2019-04" db="EMBL/GenBank/DDBJ databases">
        <title>Draft genome sequence of Pseudonocardiaceae bacterium SL3-2-4.</title>
        <authorList>
            <person name="Ningsih F."/>
            <person name="Yokota A."/>
            <person name="Sakai Y."/>
            <person name="Nanatani K."/>
            <person name="Yabe S."/>
            <person name="Oetari A."/>
            <person name="Sjamsuridzal W."/>
        </authorList>
    </citation>
    <scope>NUCLEOTIDE SEQUENCE [LARGE SCALE GENOMIC DNA]</scope>
    <source>
        <strain evidence="4">SL3-2-4</strain>
    </source>
</reference>
<dbReference type="OrthoDB" id="4966979at2"/>
<keyword evidence="4" id="KW-1185">Reference proteome</keyword>
<feature type="transmembrane region" description="Helical" evidence="1">
    <location>
        <begin position="316"/>
        <end position="337"/>
    </location>
</feature>
<feature type="transmembrane region" description="Helical" evidence="1">
    <location>
        <begin position="349"/>
        <end position="368"/>
    </location>
</feature>